<proteinExistence type="inferred from homology"/>
<dbReference type="Pfam" id="PF08281">
    <property type="entry name" value="Sigma70_r4_2"/>
    <property type="match status" value="1"/>
</dbReference>
<dbReference type="NCBIfam" id="TIGR02937">
    <property type="entry name" value="sigma70-ECF"/>
    <property type="match status" value="1"/>
</dbReference>
<organism evidence="7 8">
    <name type="scientific">Gelidibacter gilvus</name>
    <dbReference type="NCBI Taxonomy" id="59602"/>
    <lineage>
        <taxon>Bacteria</taxon>
        <taxon>Pseudomonadati</taxon>
        <taxon>Bacteroidota</taxon>
        <taxon>Flavobacteriia</taxon>
        <taxon>Flavobacteriales</taxon>
        <taxon>Flavobacteriaceae</taxon>
        <taxon>Gelidibacter</taxon>
    </lineage>
</organism>
<sequence>MKNNYINLSNETLQNLLKYGDKDVFDTIYNRFWKSLYGYAYSLYNEEEICEDIVQDVFISLWEKSKTIDLTNIEAYLFRAIKYKLASHIRGLKFISNQLITDQKTPQLESSERNIEYKEFEKNLLSEIDKLTPKCKSVFLLSRFEFLSNNEIAIKLDISVRTVEKHISDAIRKLKSTIHLN</sequence>
<dbReference type="Gene3D" id="1.10.10.10">
    <property type="entry name" value="Winged helix-like DNA-binding domain superfamily/Winged helix DNA-binding domain"/>
    <property type="match status" value="1"/>
</dbReference>
<dbReference type="InterPro" id="IPR007627">
    <property type="entry name" value="RNA_pol_sigma70_r2"/>
</dbReference>
<dbReference type="InterPro" id="IPR014284">
    <property type="entry name" value="RNA_pol_sigma-70_dom"/>
</dbReference>
<dbReference type="OrthoDB" id="665981at2"/>
<keyword evidence="4" id="KW-0804">Transcription</keyword>
<evidence type="ECO:0000256" key="4">
    <source>
        <dbReference type="ARBA" id="ARBA00023163"/>
    </source>
</evidence>
<evidence type="ECO:0000256" key="2">
    <source>
        <dbReference type="ARBA" id="ARBA00023015"/>
    </source>
</evidence>
<keyword evidence="2" id="KW-0805">Transcription regulation</keyword>
<feature type="domain" description="RNA polymerase sigma factor 70 region 4 type 2" evidence="6">
    <location>
        <begin position="123"/>
        <end position="174"/>
    </location>
</feature>
<dbReference type="GO" id="GO:0003677">
    <property type="term" value="F:DNA binding"/>
    <property type="evidence" value="ECO:0007669"/>
    <property type="project" value="InterPro"/>
</dbReference>
<dbReference type="Pfam" id="PF04542">
    <property type="entry name" value="Sigma70_r2"/>
    <property type="match status" value="1"/>
</dbReference>
<dbReference type="InterPro" id="IPR036388">
    <property type="entry name" value="WH-like_DNA-bd_sf"/>
</dbReference>
<dbReference type="Proteomes" id="UP000289792">
    <property type="component" value="Unassembled WGS sequence"/>
</dbReference>
<dbReference type="InterPro" id="IPR014327">
    <property type="entry name" value="RNA_pol_sigma70_bacteroid"/>
</dbReference>
<reference evidence="7 8" key="1">
    <citation type="submission" date="2019-01" db="EMBL/GenBank/DDBJ databases">
        <title>Genome sequence of the Antarctic species Gelidibacter gilvus ACAM 158(T).</title>
        <authorList>
            <person name="Bowman J.P."/>
        </authorList>
    </citation>
    <scope>NUCLEOTIDE SEQUENCE [LARGE SCALE GENOMIC DNA]</scope>
    <source>
        <strain evidence="7 8">IC158</strain>
    </source>
</reference>
<dbReference type="Gene3D" id="1.10.1740.10">
    <property type="match status" value="1"/>
</dbReference>
<evidence type="ECO:0000313" key="7">
    <source>
        <dbReference type="EMBL" id="RXJ45742.1"/>
    </source>
</evidence>
<dbReference type="RefSeq" id="WP_129018362.1">
    <property type="nucleotide sequence ID" value="NZ_SDDZ01000011.1"/>
</dbReference>
<protein>
    <submittedName>
        <fullName evidence="7">RNA polymerase sigma-70 factor</fullName>
    </submittedName>
</protein>
<dbReference type="AlphaFoldDB" id="A0A4Q0XCT5"/>
<evidence type="ECO:0000259" key="6">
    <source>
        <dbReference type="Pfam" id="PF08281"/>
    </source>
</evidence>
<accession>A0A4Q0XCT5</accession>
<dbReference type="SUPFAM" id="SSF88946">
    <property type="entry name" value="Sigma2 domain of RNA polymerase sigma factors"/>
    <property type="match status" value="1"/>
</dbReference>
<gene>
    <name evidence="7" type="ORF">ESZ48_15225</name>
</gene>
<evidence type="ECO:0000259" key="5">
    <source>
        <dbReference type="Pfam" id="PF04542"/>
    </source>
</evidence>
<dbReference type="InterPro" id="IPR013324">
    <property type="entry name" value="RNA_pol_sigma_r3/r4-like"/>
</dbReference>
<dbReference type="InterPro" id="IPR039425">
    <property type="entry name" value="RNA_pol_sigma-70-like"/>
</dbReference>
<name>A0A4Q0XCT5_9FLAO</name>
<keyword evidence="3" id="KW-0731">Sigma factor</keyword>
<comment type="caution">
    <text evidence="7">The sequence shown here is derived from an EMBL/GenBank/DDBJ whole genome shotgun (WGS) entry which is preliminary data.</text>
</comment>
<dbReference type="SUPFAM" id="SSF88659">
    <property type="entry name" value="Sigma3 and sigma4 domains of RNA polymerase sigma factors"/>
    <property type="match status" value="1"/>
</dbReference>
<evidence type="ECO:0000256" key="1">
    <source>
        <dbReference type="ARBA" id="ARBA00010641"/>
    </source>
</evidence>
<dbReference type="PANTHER" id="PTHR43133">
    <property type="entry name" value="RNA POLYMERASE ECF-TYPE SIGMA FACTO"/>
    <property type="match status" value="1"/>
</dbReference>
<feature type="domain" description="RNA polymerase sigma-70 region 2" evidence="5">
    <location>
        <begin position="29"/>
        <end position="91"/>
    </location>
</feature>
<dbReference type="GO" id="GO:0006352">
    <property type="term" value="P:DNA-templated transcription initiation"/>
    <property type="evidence" value="ECO:0007669"/>
    <property type="project" value="InterPro"/>
</dbReference>
<dbReference type="PANTHER" id="PTHR43133:SF46">
    <property type="entry name" value="RNA POLYMERASE SIGMA-70 FACTOR ECF SUBFAMILY"/>
    <property type="match status" value="1"/>
</dbReference>
<comment type="similarity">
    <text evidence="1">Belongs to the sigma-70 factor family. ECF subfamily.</text>
</comment>
<dbReference type="InterPro" id="IPR013325">
    <property type="entry name" value="RNA_pol_sigma_r2"/>
</dbReference>
<dbReference type="GO" id="GO:0016987">
    <property type="term" value="F:sigma factor activity"/>
    <property type="evidence" value="ECO:0007669"/>
    <property type="project" value="UniProtKB-KW"/>
</dbReference>
<dbReference type="NCBIfam" id="TIGR02985">
    <property type="entry name" value="Sig70_bacteroi1"/>
    <property type="match status" value="1"/>
</dbReference>
<evidence type="ECO:0000313" key="8">
    <source>
        <dbReference type="Proteomes" id="UP000289792"/>
    </source>
</evidence>
<keyword evidence="8" id="KW-1185">Reference proteome</keyword>
<dbReference type="InterPro" id="IPR013249">
    <property type="entry name" value="RNA_pol_sigma70_r4_t2"/>
</dbReference>
<evidence type="ECO:0000256" key="3">
    <source>
        <dbReference type="ARBA" id="ARBA00023082"/>
    </source>
</evidence>
<dbReference type="EMBL" id="SDDZ01000011">
    <property type="protein sequence ID" value="RXJ45742.1"/>
    <property type="molecule type" value="Genomic_DNA"/>
</dbReference>